<keyword evidence="1" id="KW-0812">Transmembrane</keyword>
<feature type="transmembrane region" description="Helical" evidence="1">
    <location>
        <begin position="59"/>
        <end position="82"/>
    </location>
</feature>
<keyword evidence="3" id="KW-1185">Reference proteome</keyword>
<protein>
    <submittedName>
        <fullName evidence="2">Uncharacterized protein</fullName>
    </submittedName>
</protein>
<accession>A0A0D3F156</accession>
<dbReference type="AlphaFoldDB" id="A0A0D3F156"/>
<evidence type="ECO:0000313" key="2">
    <source>
        <dbReference type="EnsemblPlants" id="OBART02G05110.1"/>
    </source>
</evidence>
<dbReference type="EnsemblPlants" id="OBART02G05110.1">
    <property type="protein sequence ID" value="OBART02G05110.1"/>
    <property type="gene ID" value="OBART02G05110"/>
</dbReference>
<organism evidence="2">
    <name type="scientific">Oryza barthii</name>
    <dbReference type="NCBI Taxonomy" id="65489"/>
    <lineage>
        <taxon>Eukaryota</taxon>
        <taxon>Viridiplantae</taxon>
        <taxon>Streptophyta</taxon>
        <taxon>Embryophyta</taxon>
        <taxon>Tracheophyta</taxon>
        <taxon>Spermatophyta</taxon>
        <taxon>Magnoliopsida</taxon>
        <taxon>Liliopsida</taxon>
        <taxon>Poales</taxon>
        <taxon>Poaceae</taxon>
        <taxon>BOP clade</taxon>
        <taxon>Oryzoideae</taxon>
        <taxon>Oryzeae</taxon>
        <taxon>Oryzinae</taxon>
        <taxon>Oryza</taxon>
    </lineage>
</organism>
<proteinExistence type="predicted"/>
<reference evidence="2" key="2">
    <citation type="submission" date="2015-03" db="UniProtKB">
        <authorList>
            <consortium name="EnsemblPlants"/>
        </authorList>
    </citation>
    <scope>IDENTIFICATION</scope>
</reference>
<sequence>MAPRNSDTGGRQVYLRMEPAGARVAGGGGGRRPSGVLLMLYAAGGILILNSTAPVMNSHVLAIMGFYHAMWLLGCAIFFAFLG</sequence>
<evidence type="ECO:0000313" key="3">
    <source>
        <dbReference type="Proteomes" id="UP000026960"/>
    </source>
</evidence>
<dbReference type="HOGENOM" id="CLU_2546185_0_0_1"/>
<dbReference type="Proteomes" id="UP000026960">
    <property type="component" value="Chromosome 2"/>
</dbReference>
<keyword evidence="1" id="KW-1133">Transmembrane helix</keyword>
<feature type="transmembrane region" description="Helical" evidence="1">
    <location>
        <begin position="36"/>
        <end position="53"/>
    </location>
</feature>
<reference evidence="2" key="1">
    <citation type="journal article" date="2009" name="Rice">
        <title>De Novo Next Generation Sequencing of Plant Genomes.</title>
        <authorList>
            <person name="Rounsley S."/>
            <person name="Marri P.R."/>
            <person name="Yu Y."/>
            <person name="He R."/>
            <person name="Sisneros N."/>
            <person name="Goicoechea J.L."/>
            <person name="Lee S.J."/>
            <person name="Angelova A."/>
            <person name="Kudrna D."/>
            <person name="Luo M."/>
            <person name="Affourtit J."/>
            <person name="Desany B."/>
            <person name="Knight J."/>
            <person name="Niazi F."/>
            <person name="Egholm M."/>
            <person name="Wing R.A."/>
        </authorList>
    </citation>
    <scope>NUCLEOTIDE SEQUENCE [LARGE SCALE GENOMIC DNA]</scope>
    <source>
        <strain evidence="2">cv. IRGC 105608</strain>
    </source>
</reference>
<dbReference type="Gramene" id="OBART02G05110.1">
    <property type="protein sequence ID" value="OBART02G05110.1"/>
    <property type="gene ID" value="OBART02G05110"/>
</dbReference>
<keyword evidence="1" id="KW-0472">Membrane</keyword>
<dbReference type="PaxDb" id="65489-OBART02G05110.1"/>
<evidence type="ECO:0000256" key="1">
    <source>
        <dbReference type="SAM" id="Phobius"/>
    </source>
</evidence>
<name>A0A0D3F156_9ORYZ</name>